<dbReference type="InterPro" id="IPR029021">
    <property type="entry name" value="Prot-tyrosine_phosphatase-like"/>
</dbReference>
<evidence type="ECO:0000259" key="1">
    <source>
        <dbReference type="PROSITE" id="PS50055"/>
    </source>
</evidence>
<evidence type="ECO:0000313" key="2">
    <source>
        <dbReference type="EMBL" id="KAJ8983662.1"/>
    </source>
</evidence>
<dbReference type="InterPro" id="IPR000242">
    <property type="entry name" value="PTP_cat"/>
</dbReference>
<dbReference type="EMBL" id="JAPWTJ010000067">
    <property type="protein sequence ID" value="KAJ8983662.1"/>
    <property type="molecule type" value="Genomic_DNA"/>
</dbReference>
<dbReference type="PANTHER" id="PTHR45706:SF4">
    <property type="entry name" value="TYROSINE-PROTEIN PHOSPHATASE"/>
    <property type="match status" value="1"/>
</dbReference>
<name>A0ABQ9K253_9CUCU</name>
<proteinExistence type="predicted"/>
<feature type="domain" description="Tyrosine-protein phosphatase" evidence="1">
    <location>
        <begin position="1"/>
        <end position="187"/>
    </location>
</feature>
<comment type="caution">
    <text evidence="2">The sequence shown here is derived from an EMBL/GenBank/DDBJ whole genome shotgun (WGS) entry which is preliminary data.</text>
</comment>
<evidence type="ECO:0000313" key="3">
    <source>
        <dbReference type="Proteomes" id="UP001162164"/>
    </source>
</evidence>
<dbReference type="Gene3D" id="3.90.190.10">
    <property type="entry name" value="Protein tyrosine phosphatase superfamily"/>
    <property type="match status" value="1"/>
</dbReference>
<keyword evidence="3" id="KW-1185">Reference proteome</keyword>
<protein>
    <recommendedName>
        <fullName evidence="1">Tyrosine-protein phosphatase domain-containing protein</fullName>
    </recommendedName>
</protein>
<dbReference type="PANTHER" id="PTHR45706">
    <property type="entry name" value="TYROSINE-PROTEIN PHOSPHATASE"/>
    <property type="match status" value="1"/>
</dbReference>
<dbReference type="PRINTS" id="PR00700">
    <property type="entry name" value="PRTYPHPHTASE"/>
</dbReference>
<accession>A0ABQ9K253</accession>
<dbReference type="PROSITE" id="PS50055">
    <property type="entry name" value="TYR_PHOSPHATASE_PTP"/>
    <property type="match status" value="1"/>
</dbReference>
<reference evidence="2" key="1">
    <citation type="journal article" date="2023" name="Insect Mol. Biol.">
        <title>Genome sequencing provides insights into the evolution of gene families encoding plant cell wall-degrading enzymes in longhorned beetles.</title>
        <authorList>
            <person name="Shin N.R."/>
            <person name="Okamura Y."/>
            <person name="Kirsch R."/>
            <person name="Pauchet Y."/>
        </authorList>
    </citation>
    <scope>NUCLEOTIDE SEQUENCE</scope>
    <source>
        <strain evidence="2">MMC_N1</strain>
    </source>
</reference>
<organism evidence="2 3">
    <name type="scientific">Molorchus minor</name>
    <dbReference type="NCBI Taxonomy" id="1323400"/>
    <lineage>
        <taxon>Eukaryota</taxon>
        <taxon>Metazoa</taxon>
        <taxon>Ecdysozoa</taxon>
        <taxon>Arthropoda</taxon>
        <taxon>Hexapoda</taxon>
        <taxon>Insecta</taxon>
        <taxon>Pterygota</taxon>
        <taxon>Neoptera</taxon>
        <taxon>Endopterygota</taxon>
        <taxon>Coleoptera</taxon>
        <taxon>Polyphaga</taxon>
        <taxon>Cucujiformia</taxon>
        <taxon>Chrysomeloidea</taxon>
        <taxon>Cerambycidae</taxon>
        <taxon>Lamiinae</taxon>
        <taxon>Monochamini</taxon>
        <taxon>Molorchus</taxon>
    </lineage>
</organism>
<gene>
    <name evidence="2" type="ORF">NQ317_019582</name>
</gene>
<dbReference type="Pfam" id="PF00102">
    <property type="entry name" value="Y_phosphatase"/>
    <property type="match status" value="1"/>
</dbReference>
<dbReference type="SMART" id="SM00194">
    <property type="entry name" value="PTPc"/>
    <property type="match status" value="1"/>
</dbReference>
<dbReference type="Proteomes" id="UP001162164">
    <property type="component" value="Unassembled WGS sequence"/>
</dbReference>
<dbReference type="SUPFAM" id="SSF52799">
    <property type="entry name" value="(Phosphotyrosine protein) phosphatases II"/>
    <property type="match status" value="1"/>
</dbReference>
<sequence length="222" mass="25442">MTSPVMFRHDSTRVILKNAPNGDYINANYVNMVISNTDVVNRYIATQGPLPSTTEDFWQMVLEEECNLIVMVTTLIERGRAKCHKYWPCVGEVLNMQNAIVKCVNEETDSSGSFIFRDFVLVDVKNDLSREIKHMQYIAWPDHGVPECPEQFLTFIEKVRHNRKGEAPVVVHCSAEYRQNRGSGSHGNSPMFDGGGRAHLSFRDCEDNERTKCYDDTKCWIK</sequence>